<accession>A0A7V3ZWY3</accession>
<evidence type="ECO:0000256" key="5">
    <source>
        <dbReference type="SAM" id="Phobius"/>
    </source>
</evidence>
<dbReference type="InterPro" id="IPR044878">
    <property type="entry name" value="UbiA_sf"/>
</dbReference>
<evidence type="ECO:0000313" key="6">
    <source>
        <dbReference type="EMBL" id="HGL17162.1"/>
    </source>
</evidence>
<comment type="subcellular location">
    <subcellularLocation>
        <location evidence="1">Membrane</location>
        <topology evidence="1">Multi-pass membrane protein</topology>
    </subcellularLocation>
</comment>
<dbReference type="Pfam" id="PF01040">
    <property type="entry name" value="UbiA"/>
    <property type="match status" value="1"/>
</dbReference>
<feature type="transmembrane region" description="Helical" evidence="5">
    <location>
        <begin position="202"/>
        <end position="220"/>
    </location>
</feature>
<keyword evidence="2 5" id="KW-0812">Transmembrane</keyword>
<dbReference type="GO" id="GO:0016020">
    <property type="term" value="C:membrane"/>
    <property type="evidence" value="ECO:0007669"/>
    <property type="project" value="UniProtKB-SubCell"/>
</dbReference>
<sequence length="273" mass="31309">MEKIKGFWKLIRPLNLLIVVFASFVAFMITGLCGNPIPFVKFLVPILLLAAFSNSLNDFMDAKLDKKAHPHRPIPSGLLSLKEAFLFIVILGFLAFLSSFFYETSTSRVVFIIGLILAILYDVYFKRIAFIGNFIVSFLTSFPFFLLALEIGSFRLLWYPVLCAIIYNLAREAVKDMEDFSADEEFGYRTLPLYLGERGVKYYVTFLLFLLLVFSIIAYITVFPKAVFLIYMSFLWVYLGLITWREKSFSKLSVVFKYFMILVLTGFLLGGAV</sequence>
<proteinExistence type="predicted"/>
<feature type="transmembrane region" description="Helical" evidence="5">
    <location>
        <begin position="255"/>
        <end position="272"/>
    </location>
</feature>
<name>A0A7V3ZWY3_UNCW3</name>
<dbReference type="GO" id="GO:0016765">
    <property type="term" value="F:transferase activity, transferring alkyl or aryl (other than methyl) groups"/>
    <property type="evidence" value="ECO:0007669"/>
    <property type="project" value="InterPro"/>
</dbReference>
<dbReference type="Gene3D" id="1.10.357.140">
    <property type="entry name" value="UbiA prenyltransferase"/>
    <property type="match status" value="1"/>
</dbReference>
<feature type="transmembrane region" description="Helical" evidence="5">
    <location>
        <begin position="154"/>
        <end position="170"/>
    </location>
</feature>
<gene>
    <name evidence="6" type="ORF">ENU66_02345</name>
</gene>
<evidence type="ECO:0000256" key="4">
    <source>
        <dbReference type="ARBA" id="ARBA00023136"/>
    </source>
</evidence>
<protein>
    <recommendedName>
        <fullName evidence="7">Prenyltransferase</fullName>
    </recommendedName>
</protein>
<keyword evidence="4 5" id="KW-0472">Membrane</keyword>
<feature type="transmembrane region" description="Helical" evidence="5">
    <location>
        <begin position="226"/>
        <end position="243"/>
    </location>
</feature>
<keyword evidence="3 5" id="KW-1133">Transmembrane helix</keyword>
<feature type="transmembrane region" description="Helical" evidence="5">
    <location>
        <begin position="12"/>
        <end position="30"/>
    </location>
</feature>
<evidence type="ECO:0000256" key="3">
    <source>
        <dbReference type="ARBA" id="ARBA00022989"/>
    </source>
</evidence>
<dbReference type="InterPro" id="IPR000537">
    <property type="entry name" value="UbiA_prenyltransferase"/>
</dbReference>
<dbReference type="PANTHER" id="PTHR42723:SF1">
    <property type="entry name" value="CHLOROPHYLL SYNTHASE, CHLOROPLASTIC"/>
    <property type="match status" value="1"/>
</dbReference>
<reference evidence="6" key="1">
    <citation type="journal article" date="2020" name="mSystems">
        <title>Genome- and Community-Level Interaction Insights into Carbon Utilization and Element Cycling Functions of Hydrothermarchaeota in Hydrothermal Sediment.</title>
        <authorList>
            <person name="Zhou Z."/>
            <person name="Liu Y."/>
            <person name="Xu W."/>
            <person name="Pan J."/>
            <person name="Luo Z.H."/>
            <person name="Li M."/>
        </authorList>
    </citation>
    <scope>NUCLEOTIDE SEQUENCE [LARGE SCALE GENOMIC DNA]</scope>
    <source>
        <strain evidence="6">SpSt-69</strain>
    </source>
</reference>
<feature type="transmembrane region" description="Helical" evidence="5">
    <location>
        <begin position="108"/>
        <end position="125"/>
    </location>
</feature>
<dbReference type="InterPro" id="IPR050475">
    <property type="entry name" value="Prenyltransferase_related"/>
</dbReference>
<comment type="caution">
    <text evidence="6">The sequence shown here is derived from an EMBL/GenBank/DDBJ whole genome shotgun (WGS) entry which is preliminary data.</text>
</comment>
<dbReference type="PANTHER" id="PTHR42723">
    <property type="entry name" value="CHLOROPHYLL SYNTHASE"/>
    <property type="match status" value="1"/>
</dbReference>
<evidence type="ECO:0000256" key="1">
    <source>
        <dbReference type="ARBA" id="ARBA00004141"/>
    </source>
</evidence>
<feature type="transmembrane region" description="Helical" evidence="5">
    <location>
        <begin position="81"/>
        <end position="102"/>
    </location>
</feature>
<evidence type="ECO:0000256" key="2">
    <source>
        <dbReference type="ARBA" id="ARBA00022692"/>
    </source>
</evidence>
<dbReference type="Gene3D" id="1.20.120.1780">
    <property type="entry name" value="UbiA prenyltransferase"/>
    <property type="match status" value="1"/>
</dbReference>
<organism evidence="6">
    <name type="scientific">candidate division WOR-3 bacterium</name>
    <dbReference type="NCBI Taxonomy" id="2052148"/>
    <lineage>
        <taxon>Bacteria</taxon>
        <taxon>Bacteria division WOR-3</taxon>
    </lineage>
</organism>
<evidence type="ECO:0008006" key="7">
    <source>
        <dbReference type="Google" id="ProtNLM"/>
    </source>
</evidence>
<dbReference type="AlphaFoldDB" id="A0A7V3ZWY3"/>
<dbReference type="EMBL" id="DTDJ01000021">
    <property type="protein sequence ID" value="HGL17162.1"/>
    <property type="molecule type" value="Genomic_DNA"/>
</dbReference>